<evidence type="ECO:0000256" key="1">
    <source>
        <dbReference type="ARBA" id="ARBA00010529"/>
    </source>
</evidence>
<dbReference type="InterPro" id="IPR010992">
    <property type="entry name" value="IHF-like_DNA-bd_dom_sf"/>
</dbReference>
<dbReference type="PANTHER" id="PTHR33175">
    <property type="entry name" value="DNA-BINDING PROTEIN HU"/>
    <property type="match status" value="1"/>
</dbReference>
<dbReference type="Pfam" id="PF00216">
    <property type="entry name" value="Bac_DNA_binding"/>
    <property type="match status" value="1"/>
</dbReference>
<evidence type="ECO:0000256" key="5">
    <source>
        <dbReference type="ARBA" id="ARBA00023125"/>
    </source>
</evidence>
<evidence type="ECO:0000256" key="2">
    <source>
        <dbReference type="ARBA" id="ARBA00018329"/>
    </source>
</evidence>
<dbReference type="GO" id="GO:0009893">
    <property type="term" value="P:positive regulation of metabolic process"/>
    <property type="evidence" value="ECO:0007669"/>
    <property type="project" value="UniProtKB-ARBA"/>
</dbReference>
<dbReference type="GO" id="GO:0006355">
    <property type="term" value="P:regulation of DNA-templated transcription"/>
    <property type="evidence" value="ECO:0007669"/>
    <property type="project" value="UniProtKB-UniRule"/>
</dbReference>
<protein>
    <recommendedName>
        <fullName evidence="2 8">Integration host factor subunit alpha</fullName>
        <shortName evidence="8">IHF-alpha</shortName>
    </recommendedName>
</protein>
<dbReference type="GO" id="GO:0030527">
    <property type="term" value="F:structural constituent of chromatin"/>
    <property type="evidence" value="ECO:0007669"/>
    <property type="project" value="InterPro"/>
</dbReference>
<proteinExistence type="inferred from homology"/>
<organism evidence="11 12">
    <name type="scientific">Saezia sanguinis</name>
    <dbReference type="NCBI Taxonomy" id="1965230"/>
    <lineage>
        <taxon>Bacteria</taxon>
        <taxon>Pseudomonadati</taxon>
        <taxon>Pseudomonadota</taxon>
        <taxon>Betaproteobacteria</taxon>
        <taxon>Burkholderiales</taxon>
        <taxon>Saeziaceae</taxon>
        <taxon>Saezia</taxon>
    </lineage>
</organism>
<evidence type="ECO:0000313" key="11">
    <source>
        <dbReference type="EMBL" id="RUS66712.1"/>
    </source>
</evidence>
<dbReference type="NCBIfam" id="TIGR00987">
    <property type="entry name" value="himA"/>
    <property type="match status" value="1"/>
</dbReference>
<dbReference type="InterPro" id="IPR005684">
    <property type="entry name" value="IHF_alpha"/>
</dbReference>
<dbReference type="GO" id="GO:0003677">
    <property type="term" value="F:DNA binding"/>
    <property type="evidence" value="ECO:0007669"/>
    <property type="project" value="UniProtKB-UniRule"/>
</dbReference>
<evidence type="ECO:0000256" key="4">
    <source>
        <dbReference type="ARBA" id="ARBA00023015"/>
    </source>
</evidence>
<evidence type="ECO:0000313" key="12">
    <source>
        <dbReference type="Proteomes" id="UP000286947"/>
    </source>
</evidence>
<keyword evidence="12" id="KW-1185">Reference proteome</keyword>
<comment type="subunit">
    <text evidence="8 10">Heterodimer of an alpha and a beta chain.</text>
</comment>
<evidence type="ECO:0000256" key="8">
    <source>
        <dbReference type="HAMAP-Rule" id="MF_00380"/>
    </source>
</evidence>
<dbReference type="CDD" id="cd13835">
    <property type="entry name" value="IHF_A"/>
    <property type="match status" value="1"/>
</dbReference>
<evidence type="ECO:0000256" key="7">
    <source>
        <dbReference type="ARBA" id="ARBA00023172"/>
    </source>
</evidence>
<evidence type="ECO:0000256" key="9">
    <source>
        <dbReference type="RuleBase" id="RU003939"/>
    </source>
</evidence>
<accession>A0A433SD86</accession>
<evidence type="ECO:0000256" key="3">
    <source>
        <dbReference type="ARBA" id="ARBA00022845"/>
    </source>
</evidence>
<dbReference type="HAMAP" id="MF_00380">
    <property type="entry name" value="IHF_alpha"/>
    <property type="match status" value="1"/>
</dbReference>
<gene>
    <name evidence="8 11" type="primary">ihfA</name>
    <name evidence="8" type="synonym">himA</name>
    <name evidence="11" type="ORF">CUZ56_01503</name>
</gene>
<keyword evidence="7 8" id="KW-0233">DNA recombination</keyword>
<dbReference type="RefSeq" id="WP_126979728.1">
    <property type="nucleotide sequence ID" value="NZ_CAWUGC010000001.1"/>
</dbReference>
<dbReference type="InterPro" id="IPR000119">
    <property type="entry name" value="Hist_DNA-bd"/>
</dbReference>
<comment type="function">
    <text evidence="8 10">This protein is one of the two subunits of integration host factor, a specific DNA-binding protein that functions in genetic recombination as well as in transcriptional and translational control.</text>
</comment>
<name>A0A433SD86_9BURK</name>
<keyword evidence="5 8" id="KW-0238">DNA-binding</keyword>
<dbReference type="GO" id="GO:0006417">
    <property type="term" value="P:regulation of translation"/>
    <property type="evidence" value="ECO:0007669"/>
    <property type="project" value="UniProtKB-UniRule"/>
</dbReference>
<keyword evidence="6 8" id="KW-0804">Transcription</keyword>
<comment type="similarity">
    <text evidence="1 8 9">Belongs to the bacterial histone-like protein family.</text>
</comment>
<evidence type="ECO:0000256" key="6">
    <source>
        <dbReference type="ARBA" id="ARBA00023163"/>
    </source>
</evidence>
<dbReference type="AlphaFoldDB" id="A0A433SD86"/>
<sequence>MENSLFDLTTIETPTMTKADMAELLFERIGLSKREAKDIVEAFFDQITQSLVRGEEVKLSSFGNYQVRSKASRPGRNPRTGEEVPIKARRVVTFHASNKLKSSVQEQKIATGDEQS</sequence>
<keyword evidence="3 8" id="KW-0810">Translation regulation</keyword>
<dbReference type="Gene3D" id="4.10.520.10">
    <property type="entry name" value="IHF-like DNA-binding proteins"/>
    <property type="match status" value="1"/>
</dbReference>
<dbReference type="NCBIfam" id="NF001401">
    <property type="entry name" value="PRK00285.1"/>
    <property type="match status" value="1"/>
</dbReference>
<dbReference type="Proteomes" id="UP000286947">
    <property type="component" value="Unassembled WGS sequence"/>
</dbReference>
<dbReference type="SMART" id="SM00411">
    <property type="entry name" value="BHL"/>
    <property type="match status" value="1"/>
</dbReference>
<dbReference type="EMBL" id="PQSP01000003">
    <property type="protein sequence ID" value="RUS66712.1"/>
    <property type="molecule type" value="Genomic_DNA"/>
</dbReference>
<dbReference type="GO" id="GO:0006310">
    <property type="term" value="P:DNA recombination"/>
    <property type="evidence" value="ECO:0007669"/>
    <property type="project" value="UniProtKB-UniRule"/>
</dbReference>
<dbReference type="OrthoDB" id="9797747at2"/>
<keyword evidence="4 8" id="KW-0805">Transcription regulation</keyword>
<evidence type="ECO:0000256" key="10">
    <source>
        <dbReference type="RuleBase" id="RU004485"/>
    </source>
</evidence>
<dbReference type="PRINTS" id="PR01727">
    <property type="entry name" value="DNABINDINGHU"/>
</dbReference>
<dbReference type="PANTHER" id="PTHR33175:SF2">
    <property type="entry name" value="INTEGRATION HOST FACTOR SUBUNIT ALPHA"/>
    <property type="match status" value="1"/>
</dbReference>
<dbReference type="SUPFAM" id="SSF47729">
    <property type="entry name" value="IHF-like DNA-binding proteins"/>
    <property type="match status" value="1"/>
</dbReference>
<reference evidence="11 12" key="1">
    <citation type="submission" date="2018-01" db="EMBL/GenBank/DDBJ databases">
        <title>Saezia sanguinis gen. nov., sp. nov., in the order Burkholderiales isolated from human blood.</title>
        <authorList>
            <person name="Medina-Pascual M.J."/>
            <person name="Valdezate S."/>
            <person name="Monzon S."/>
            <person name="Cuesta I."/>
            <person name="Carrasco G."/>
            <person name="Villalon P."/>
            <person name="Saez-Nieto J.A."/>
        </authorList>
    </citation>
    <scope>NUCLEOTIDE SEQUENCE [LARGE SCALE GENOMIC DNA]</scope>
    <source>
        <strain evidence="11 12">CNM695-12</strain>
    </source>
</reference>
<dbReference type="GO" id="GO:0005829">
    <property type="term" value="C:cytosol"/>
    <property type="evidence" value="ECO:0007669"/>
    <property type="project" value="TreeGrafter"/>
</dbReference>
<comment type="caution">
    <text evidence="11">The sequence shown here is derived from an EMBL/GenBank/DDBJ whole genome shotgun (WGS) entry which is preliminary data.</text>
</comment>